<accession>A0A0F8YAK1</accession>
<dbReference type="Pfam" id="PF12705">
    <property type="entry name" value="PDDEXK_1"/>
    <property type="match status" value="1"/>
</dbReference>
<protein>
    <recommendedName>
        <fullName evidence="1">PD-(D/E)XK endonuclease-like domain-containing protein</fullName>
    </recommendedName>
</protein>
<dbReference type="AlphaFoldDB" id="A0A0F8YAK1"/>
<name>A0A0F8YAK1_9ZZZZ</name>
<dbReference type="EMBL" id="LAZR01067664">
    <property type="protein sequence ID" value="KKK51134.1"/>
    <property type="molecule type" value="Genomic_DNA"/>
</dbReference>
<proteinExistence type="predicted"/>
<dbReference type="Gene3D" id="3.90.320.10">
    <property type="match status" value="1"/>
</dbReference>
<organism evidence="2">
    <name type="scientific">marine sediment metagenome</name>
    <dbReference type="NCBI Taxonomy" id="412755"/>
    <lineage>
        <taxon>unclassified sequences</taxon>
        <taxon>metagenomes</taxon>
        <taxon>ecological metagenomes</taxon>
    </lineage>
</organism>
<feature type="non-terminal residue" evidence="2">
    <location>
        <position position="1"/>
    </location>
</feature>
<comment type="caution">
    <text evidence="2">The sequence shown here is derived from an EMBL/GenBank/DDBJ whole genome shotgun (WGS) entry which is preliminary data.</text>
</comment>
<dbReference type="InterPro" id="IPR011604">
    <property type="entry name" value="PDDEXK-like_dom_sf"/>
</dbReference>
<gene>
    <name evidence="2" type="ORF">LCGC14_3118010</name>
</gene>
<evidence type="ECO:0000313" key="2">
    <source>
        <dbReference type="EMBL" id="KKK51134.1"/>
    </source>
</evidence>
<sequence length="325" mass="36677">DGGRRMSSSEPTFGTTPALEPEFPHVLSSSIREAFSLCPHKFMYEQILGWIPKEENEHLKFGSAYAAGLEKYRRSYYGGEYKSLSLADRLSNSLADGVYAAIVDYGDFEPPEGSAKNYERLIGALVEYTLQYPPATDSCQPSMFQGQPRVEFSFTIEIPEVLHPVTGDPLLFSGRCDMLSEYNKGLFIFDDKTTGSLGPSWANQWRLRSQFTAYTVGAQEHGFAVVGAIIRGIAILKTKYNLAEVIVHRPAHIVAAWKERLVHDANRMIEMWHSGYWPQYGQENGGCGQYSGCPYQVLCESIQPTGYLNVYFQHARWDPIIREIR</sequence>
<evidence type="ECO:0000259" key="1">
    <source>
        <dbReference type="Pfam" id="PF12705"/>
    </source>
</evidence>
<reference evidence="2" key="1">
    <citation type="journal article" date="2015" name="Nature">
        <title>Complex archaea that bridge the gap between prokaryotes and eukaryotes.</title>
        <authorList>
            <person name="Spang A."/>
            <person name="Saw J.H."/>
            <person name="Jorgensen S.L."/>
            <person name="Zaremba-Niedzwiedzka K."/>
            <person name="Martijn J."/>
            <person name="Lind A.E."/>
            <person name="van Eijk R."/>
            <person name="Schleper C."/>
            <person name="Guy L."/>
            <person name="Ettema T.J."/>
        </authorList>
    </citation>
    <scope>NUCLEOTIDE SEQUENCE</scope>
</reference>
<feature type="domain" description="PD-(D/E)XK endonuclease-like" evidence="1">
    <location>
        <begin position="27"/>
        <end position="300"/>
    </location>
</feature>
<dbReference type="InterPro" id="IPR038726">
    <property type="entry name" value="PDDEXK_AddAB-type"/>
</dbReference>